<protein>
    <submittedName>
        <fullName evidence="8">MATE efflux family protein</fullName>
    </submittedName>
</protein>
<dbReference type="InterPro" id="IPR002528">
    <property type="entry name" value="MATE_fam"/>
</dbReference>
<evidence type="ECO:0000256" key="3">
    <source>
        <dbReference type="ARBA" id="ARBA00022475"/>
    </source>
</evidence>
<dbReference type="AlphaFoldDB" id="C0D6Q9"/>
<feature type="transmembrane region" description="Helical" evidence="7">
    <location>
        <begin position="159"/>
        <end position="179"/>
    </location>
</feature>
<feature type="transmembrane region" description="Helical" evidence="7">
    <location>
        <begin position="351"/>
        <end position="375"/>
    </location>
</feature>
<evidence type="ECO:0000256" key="6">
    <source>
        <dbReference type="ARBA" id="ARBA00023136"/>
    </source>
</evidence>
<feature type="transmembrane region" description="Helical" evidence="7">
    <location>
        <begin position="191"/>
        <end position="214"/>
    </location>
</feature>
<feature type="transmembrane region" description="Helical" evidence="7">
    <location>
        <begin position="442"/>
        <end position="465"/>
    </location>
</feature>
<name>C0D6Q9_9FIRM</name>
<evidence type="ECO:0000313" key="8">
    <source>
        <dbReference type="EMBL" id="EEG53005.1"/>
    </source>
</evidence>
<keyword evidence="3" id="KW-1003">Cell membrane</keyword>
<evidence type="ECO:0000313" key="9">
    <source>
        <dbReference type="Proteomes" id="UP000004756"/>
    </source>
</evidence>
<organism evidence="8 9">
    <name type="scientific">[Clostridium] asparagiforme DSM 15981</name>
    <dbReference type="NCBI Taxonomy" id="518636"/>
    <lineage>
        <taxon>Bacteria</taxon>
        <taxon>Bacillati</taxon>
        <taxon>Bacillota</taxon>
        <taxon>Clostridia</taxon>
        <taxon>Lachnospirales</taxon>
        <taxon>Lachnospiraceae</taxon>
        <taxon>Enterocloster</taxon>
    </lineage>
</organism>
<dbReference type="Proteomes" id="UP000004756">
    <property type="component" value="Unassembled WGS sequence"/>
</dbReference>
<keyword evidence="6 7" id="KW-0472">Membrane</keyword>
<feature type="transmembrane region" description="Helical" evidence="7">
    <location>
        <begin position="313"/>
        <end position="331"/>
    </location>
</feature>
<dbReference type="EMBL" id="ACCJ01000409">
    <property type="protein sequence ID" value="EEG53005.1"/>
    <property type="molecule type" value="Genomic_DNA"/>
</dbReference>
<dbReference type="GO" id="GO:0005886">
    <property type="term" value="C:plasma membrane"/>
    <property type="evidence" value="ECO:0007669"/>
    <property type="project" value="UniProtKB-SubCell"/>
</dbReference>
<dbReference type="GO" id="GO:0042910">
    <property type="term" value="F:xenobiotic transmembrane transporter activity"/>
    <property type="evidence" value="ECO:0007669"/>
    <property type="project" value="InterPro"/>
</dbReference>
<dbReference type="PIRSF" id="PIRSF006603">
    <property type="entry name" value="DinF"/>
    <property type="match status" value="1"/>
</dbReference>
<dbReference type="InterPro" id="IPR048279">
    <property type="entry name" value="MdtK-like"/>
</dbReference>
<reference evidence="8 9" key="1">
    <citation type="submission" date="2009-01" db="EMBL/GenBank/DDBJ databases">
        <authorList>
            <person name="Fulton L."/>
            <person name="Clifton S."/>
            <person name="Fulton B."/>
            <person name="Xu J."/>
            <person name="Minx P."/>
            <person name="Pepin K.H."/>
            <person name="Johnson M."/>
            <person name="Bhonagiri V."/>
            <person name="Nash W.E."/>
            <person name="Mardis E.R."/>
            <person name="Wilson R.K."/>
        </authorList>
    </citation>
    <scope>NUCLEOTIDE SEQUENCE [LARGE SCALE GENOMIC DNA]</scope>
    <source>
        <strain evidence="8 9">DSM 15981</strain>
    </source>
</reference>
<reference evidence="8 9" key="2">
    <citation type="submission" date="2009-02" db="EMBL/GenBank/DDBJ databases">
        <title>Draft genome sequence of Clostridium asparagiforme (DSM 15981).</title>
        <authorList>
            <person name="Sudarsanam P."/>
            <person name="Ley R."/>
            <person name="Guruge J."/>
            <person name="Turnbaugh P.J."/>
            <person name="Mahowald M."/>
            <person name="Liep D."/>
            <person name="Gordon J."/>
        </authorList>
    </citation>
    <scope>NUCLEOTIDE SEQUENCE [LARGE SCALE GENOMIC DNA]</scope>
    <source>
        <strain evidence="8 9">DSM 15981</strain>
    </source>
</reference>
<proteinExistence type="predicted"/>
<dbReference type="GO" id="GO:0015297">
    <property type="term" value="F:antiporter activity"/>
    <property type="evidence" value="ECO:0007669"/>
    <property type="project" value="InterPro"/>
</dbReference>
<comment type="caution">
    <text evidence="8">The sequence shown here is derived from an EMBL/GenBank/DDBJ whole genome shotgun (WGS) entry which is preliminary data.</text>
</comment>
<dbReference type="HOGENOM" id="CLU_012893_0_0_9"/>
<evidence type="ECO:0000256" key="5">
    <source>
        <dbReference type="ARBA" id="ARBA00022989"/>
    </source>
</evidence>
<feature type="transmembrane region" description="Helical" evidence="7">
    <location>
        <begin position="387"/>
        <end position="408"/>
    </location>
</feature>
<dbReference type="PANTHER" id="PTHR43823">
    <property type="entry name" value="SPORULATION PROTEIN YKVU"/>
    <property type="match status" value="1"/>
</dbReference>
<evidence type="ECO:0000256" key="7">
    <source>
        <dbReference type="SAM" id="Phobius"/>
    </source>
</evidence>
<keyword evidence="9" id="KW-1185">Reference proteome</keyword>
<dbReference type="PANTHER" id="PTHR43823:SF3">
    <property type="entry name" value="MULTIDRUG EXPORT PROTEIN MEPA"/>
    <property type="match status" value="1"/>
</dbReference>
<evidence type="ECO:0000256" key="2">
    <source>
        <dbReference type="ARBA" id="ARBA00022448"/>
    </source>
</evidence>
<feature type="transmembrane region" description="Helical" evidence="7">
    <location>
        <begin position="267"/>
        <end position="293"/>
    </location>
</feature>
<keyword evidence="2" id="KW-0813">Transport</keyword>
<keyword evidence="5 7" id="KW-1133">Transmembrane helix</keyword>
<feature type="transmembrane region" description="Helical" evidence="7">
    <location>
        <begin position="72"/>
        <end position="96"/>
    </location>
</feature>
<comment type="subcellular location">
    <subcellularLocation>
        <location evidence="1">Cell membrane</location>
        <topology evidence="1">Multi-pass membrane protein</topology>
    </subcellularLocation>
</comment>
<feature type="transmembrane region" description="Helical" evidence="7">
    <location>
        <begin position="117"/>
        <end position="139"/>
    </location>
</feature>
<feature type="transmembrane region" description="Helical" evidence="7">
    <location>
        <begin position="220"/>
        <end position="246"/>
    </location>
</feature>
<feature type="transmembrane region" description="Helical" evidence="7">
    <location>
        <begin position="36"/>
        <end position="60"/>
    </location>
</feature>
<evidence type="ECO:0000256" key="4">
    <source>
        <dbReference type="ARBA" id="ARBA00022692"/>
    </source>
</evidence>
<evidence type="ECO:0000256" key="1">
    <source>
        <dbReference type="ARBA" id="ARBA00004651"/>
    </source>
</evidence>
<keyword evidence="4 7" id="KW-0812">Transmembrane</keyword>
<feature type="transmembrane region" description="Helical" evidence="7">
    <location>
        <begin position="417"/>
        <end position="436"/>
    </location>
</feature>
<gene>
    <name evidence="8" type="ORF">CLOSTASPAR_04956</name>
</gene>
<accession>C0D6Q9</accession>
<sequence length="477" mass="51991">MRPVFENAWQRADIIHTGEMMMVESRNIQIFEKMPVAKAVSSMAVPTVIGQLIILFYNMADTFFVGQTNNPYMVAGASLILPVYNISLALAGLAGVGGGALVSRLLGKGQMQEARRVSNFSVCMAVGLAGMFSLILLFFRRPILSFLGAGSETYRYANEYAFCVIVLGGIPTVLSNTYANLLRSIGESKKAGVGITLGGLLNVALDPLFMFVLLPRGREILGAGLATCLSNIISCGYFLIAIRGLGPDSILRGGNVRELPAKASIRSIFNVGIPSALATFLFDLDYIVIGRLMTAYGDVQMAAIGIVLKIERLPLNIGIGISQGMMPIVAYNYASGNRKRMKDTIAFSRRVGILCAVLSILLYEVFAPGITGLFIGDPGTVALGTGFLRVRCLATPFMFLSFFTVYLFNGFGKGRTALFLGVLRWLVLNIPMLYLLNYAFGMYGIVWSQIAADVVNVVVSVYVYWRFERSLNRYENK</sequence>
<dbReference type="Pfam" id="PF01554">
    <property type="entry name" value="MatE"/>
    <property type="match status" value="2"/>
</dbReference>
<dbReference type="InterPro" id="IPR051327">
    <property type="entry name" value="MATE_MepA_subfamily"/>
</dbReference>